<comment type="caution">
    <text evidence="1">The sequence shown here is derived from an EMBL/GenBank/DDBJ whole genome shotgun (WGS) entry which is preliminary data.</text>
</comment>
<evidence type="ECO:0000313" key="1">
    <source>
        <dbReference type="EMBL" id="MFD2114788.1"/>
    </source>
</evidence>
<dbReference type="EMBL" id="JBHUHO010000008">
    <property type="protein sequence ID" value="MFD2114788.1"/>
    <property type="molecule type" value="Genomic_DNA"/>
</dbReference>
<name>A0ABW4YGI1_9BACL</name>
<gene>
    <name evidence="1" type="ORF">ACFSJH_03375</name>
</gene>
<reference evidence="2" key="1">
    <citation type="journal article" date="2019" name="Int. J. Syst. Evol. Microbiol.">
        <title>The Global Catalogue of Microorganisms (GCM) 10K type strain sequencing project: providing services to taxonomists for standard genome sequencing and annotation.</title>
        <authorList>
            <consortium name="The Broad Institute Genomics Platform"/>
            <consortium name="The Broad Institute Genome Sequencing Center for Infectious Disease"/>
            <person name="Wu L."/>
            <person name="Ma J."/>
        </authorList>
    </citation>
    <scope>NUCLEOTIDE SEQUENCE [LARGE SCALE GENOMIC DNA]</scope>
    <source>
        <strain evidence="2">GH52</strain>
    </source>
</reference>
<organism evidence="1 2">
    <name type="scientific">Paenibacillus yanchengensis</name>
    <dbReference type="NCBI Taxonomy" id="2035833"/>
    <lineage>
        <taxon>Bacteria</taxon>
        <taxon>Bacillati</taxon>
        <taxon>Bacillota</taxon>
        <taxon>Bacilli</taxon>
        <taxon>Bacillales</taxon>
        <taxon>Paenibacillaceae</taxon>
        <taxon>Paenibacillus</taxon>
    </lineage>
</organism>
<dbReference type="Gene3D" id="3.10.180.10">
    <property type="entry name" value="2,3-Dihydroxybiphenyl 1,2-Dioxygenase, domain 1"/>
    <property type="match status" value="1"/>
</dbReference>
<protein>
    <recommendedName>
        <fullName evidence="3">VOC family protein</fullName>
    </recommendedName>
</protein>
<proteinExistence type="predicted"/>
<dbReference type="Proteomes" id="UP001597362">
    <property type="component" value="Unassembled WGS sequence"/>
</dbReference>
<dbReference type="RefSeq" id="WP_377769803.1">
    <property type="nucleotide sequence ID" value="NZ_JBHUHO010000008.1"/>
</dbReference>
<keyword evidence="2" id="KW-1185">Reference proteome</keyword>
<dbReference type="InterPro" id="IPR029068">
    <property type="entry name" value="Glyas_Bleomycin-R_OHBP_Dase"/>
</dbReference>
<dbReference type="SUPFAM" id="SSF54593">
    <property type="entry name" value="Glyoxalase/Bleomycin resistance protein/Dihydroxybiphenyl dioxygenase"/>
    <property type="match status" value="1"/>
</dbReference>
<evidence type="ECO:0000313" key="2">
    <source>
        <dbReference type="Proteomes" id="UP001597362"/>
    </source>
</evidence>
<accession>A0ABW4YGI1</accession>
<evidence type="ECO:0008006" key="3">
    <source>
        <dbReference type="Google" id="ProtNLM"/>
    </source>
</evidence>
<sequence length="116" mass="13411">MKIQSVKLLTSNLEKQKIFYTQLMELPLLNDHSDTFTIIVGTSHLTFERSSNVNENPFYHFAFDIPGNKVDEAITWLDSKGISLNLLPQDKHQIYLKTWNATSIYFMTTLETLLSL</sequence>